<feature type="transmembrane region" description="Helical" evidence="6">
    <location>
        <begin position="191"/>
        <end position="214"/>
    </location>
</feature>
<evidence type="ECO:0000313" key="9">
    <source>
        <dbReference type="Proteomes" id="UP000735302"/>
    </source>
</evidence>
<dbReference type="PANTHER" id="PTHR46641">
    <property type="entry name" value="FMRFAMIDE RECEPTOR-RELATED"/>
    <property type="match status" value="1"/>
</dbReference>
<protein>
    <submittedName>
        <fullName evidence="8">Thyrotropin-releasing hormone receptor</fullName>
    </submittedName>
</protein>
<organism evidence="8 9">
    <name type="scientific">Plakobranchus ocellatus</name>
    <dbReference type="NCBI Taxonomy" id="259542"/>
    <lineage>
        <taxon>Eukaryota</taxon>
        <taxon>Metazoa</taxon>
        <taxon>Spiralia</taxon>
        <taxon>Lophotrochozoa</taxon>
        <taxon>Mollusca</taxon>
        <taxon>Gastropoda</taxon>
        <taxon>Heterobranchia</taxon>
        <taxon>Euthyneura</taxon>
        <taxon>Panpulmonata</taxon>
        <taxon>Sacoglossa</taxon>
        <taxon>Placobranchoidea</taxon>
        <taxon>Plakobranchidae</taxon>
        <taxon>Plakobranchus</taxon>
    </lineage>
</organism>
<feature type="compositionally biased region" description="Polar residues" evidence="5">
    <location>
        <begin position="256"/>
        <end position="286"/>
    </location>
</feature>
<keyword evidence="3 6" id="KW-1133">Transmembrane helix</keyword>
<dbReference type="PROSITE" id="PS50262">
    <property type="entry name" value="G_PROTEIN_RECEP_F1_2"/>
    <property type="match status" value="1"/>
</dbReference>
<dbReference type="InterPro" id="IPR017452">
    <property type="entry name" value="GPCR_Rhodpsn_7TM"/>
</dbReference>
<dbReference type="Pfam" id="PF00001">
    <property type="entry name" value="7tm_1"/>
    <property type="match status" value="1"/>
</dbReference>
<dbReference type="GO" id="GO:0004930">
    <property type="term" value="F:G protein-coupled receptor activity"/>
    <property type="evidence" value="ECO:0007669"/>
    <property type="project" value="InterPro"/>
</dbReference>
<evidence type="ECO:0000256" key="1">
    <source>
        <dbReference type="ARBA" id="ARBA00004370"/>
    </source>
</evidence>
<keyword evidence="4 6" id="KW-0472">Membrane</keyword>
<keyword evidence="2 6" id="KW-0812">Transmembrane</keyword>
<evidence type="ECO:0000256" key="5">
    <source>
        <dbReference type="SAM" id="MobiDB-lite"/>
    </source>
</evidence>
<dbReference type="SUPFAM" id="SSF81321">
    <property type="entry name" value="Family A G protein-coupled receptor-like"/>
    <property type="match status" value="2"/>
</dbReference>
<comment type="subcellular location">
    <subcellularLocation>
        <location evidence="1">Membrane</location>
    </subcellularLocation>
</comment>
<dbReference type="InterPro" id="IPR000276">
    <property type="entry name" value="GPCR_Rhodpsn"/>
</dbReference>
<feature type="region of interest" description="Disordered" evidence="5">
    <location>
        <begin position="238"/>
        <end position="297"/>
    </location>
</feature>
<feature type="compositionally biased region" description="Pro residues" evidence="5">
    <location>
        <begin position="606"/>
        <end position="615"/>
    </location>
</feature>
<feature type="transmembrane region" description="Helical" evidence="6">
    <location>
        <begin position="81"/>
        <end position="102"/>
    </location>
</feature>
<feature type="transmembrane region" description="Helical" evidence="6">
    <location>
        <begin position="108"/>
        <end position="129"/>
    </location>
</feature>
<dbReference type="GO" id="GO:0016020">
    <property type="term" value="C:membrane"/>
    <property type="evidence" value="ECO:0007669"/>
    <property type="project" value="UniProtKB-SubCell"/>
</dbReference>
<reference evidence="8 9" key="1">
    <citation type="journal article" date="2021" name="Elife">
        <title>Chloroplast acquisition without the gene transfer in kleptoplastic sea slugs, Plakobranchus ocellatus.</title>
        <authorList>
            <person name="Maeda T."/>
            <person name="Takahashi S."/>
            <person name="Yoshida T."/>
            <person name="Shimamura S."/>
            <person name="Takaki Y."/>
            <person name="Nagai Y."/>
            <person name="Toyoda A."/>
            <person name="Suzuki Y."/>
            <person name="Arimoto A."/>
            <person name="Ishii H."/>
            <person name="Satoh N."/>
            <person name="Nishiyama T."/>
            <person name="Hasebe M."/>
            <person name="Maruyama T."/>
            <person name="Minagawa J."/>
            <person name="Obokata J."/>
            <person name="Shigenobu S."/>
        </authorList>
    </citation>
    <scope>NUCLEOTIDE SEQUENCE [LARGE SCALE GENOMIC DNA]</scope>
</reference>
<feature type="transmembrane region" description="Helical" evidence="6">
    <location>
        <begin position="475"/>
        <end position="497"/>
    </location>
</feature>
<evidence type="ECO:0000256" key="3">
    <source>
        <dbReference type="ARBA" id="ARBA00022989"/>
    </source>
</evidence>
<comment type="caution">
    <text evidence="8">The sequence shown here is derived from an EMBL/GenBank/DDBJ whole genome shotgun (WGS) entry which is preliminary data.</text>
</comment>
<feature type="transmembrane region" description="Helical" evidence="6">
    <location>
        <begin position="517"/>
        <end position="537"/>
    </location>
</feature>
<proteinExistence type="predicted"/>
<name>A0AAV4DJ72_9GAST</name>
<feature type="region of interest" description="Disordered" evidence="5">
    <location>
        <begin position="606"/>
        <end position="641"/>
    </location>
</feature>
<dbReference type="Gene3D" id="1.20.1070.10">
    <property type="entry name" value="Rhodopsin 7-helix transmembrane proteins"/>
    <property type="match status" value="2"/>
</dbReference>
<dbReference type="EMBL" id="BLXT01007928">
    <property type="protein sequence ID" value="GFO44093.1"/>
    <property type="molecule type" value="Genomic_DNA"/>
</dbReference>
<evidence type="ECO:0000256" key="4">
    <source>
        <dbReference type="ARBA" id="ARBA00023136"/>
    </source>
</evidence>
<feature type="domain" description="G-protein coupled receptors family 1 profile" evidence="7">
    <location>
        <begin position="51"/>
        <end position="538"/>
    </location>
</feature>
<keyword evidence="9" id="KW-1185">Reference proteome</keyword>
<evidence type="ECO:0000256" key="2">
    <source>
        <dbReference type="ARBA" id="ARBA00022692"/>
    </source>
</evidence>
<evidence type="ECO:0000313" key="8">
    <source>
        <dbReference type="EMBL" id="GFO44093.1"/>
    </source>
</evidence>
<dbReference type="PANTHER" id="PTHR46641:SF25">
    <property type="entry name" value="CNMAMIDE RECEPTOR-RELATED"/>
    <property type="match status" value="1"/>
</dbReference>
<feature type="region of interest" description="Disordered" evidence="5">
    <location>
        <begin position="354"/>
        <end position="384"/>
    </location>
</feature>
<feature type="transmembrane region" description="Helical" evidence="6">
    <location>
        <begin position="39"/>
        <end position="60"/>
    </location>
</feature>
<dbReference type="PRINTS" id="PR00237">
    <property type="entry name" value="GPCRRHODOPSN"/>
</dbReference>
<keyword evidence="8" id="KW-0675">Receptor</keyword>
<feature type="transmembrane region" description="Helical" evidence="6">
    <location>
        <begin position="150"/>
        <end position="171"/>
    </location>
</feature>
<accession>A0AAV4DJ72</accession>
<dbReference type="CDD" id="cd00637">
    <property type="entry name" value="7tm_classA_rhodopsin-like"/>
    <property type="match status" value="1"/>
</dbReference>
<dbReference type="AlphaFoldDB" id="A0AAV4DJ72"/>
<gene>
    <name evidence="8" type="ORF">PoB_007059800</name>
</gene>
<evidence type="ECO:0000256" key="6">
    <source>
        <dbReference type="SAM" id="Phobius"/>
    </source>
</evidence>
<evidence type="ECO:0000259" key="7">
    <source>
        <dbReference type="PROSITE" id="PS50262"/>
    </source>
</evidence>
<sequence length="641" mass="71949">MQDTQGTAPFEDMATRMTVTSKESSYAWLAAVNNFNARYSIPVLVVVGIAGNLLALIVFLCSPLRRITTSLYLASQSLTDLLFLIFLGINWLASIQIDVFALPGLCQTLVFVTYEVSFLSLWMIVALTLDLYASIKWHCLHRRISRPSRAICICAGLVLFGCGIYAFSFWLTTTVHLPGKQAQCLHNGDASLAIAGAVIDSALTLIVPFCLLIYMNVHILYVIASLAKSGAGVVSRKSRERRLNPQTLPGPRTGIESVSVTDQETSDIKVQSSRQKSQTSALSSTSPKHERFPRKRVSFEDEGRISIQLEDEEIIFDQASGRLLVVAKIVVSNEITGLKLDTLTPAPFSQCMRQQRSLTVSDRRRPSTGGARNRRPSFPPRRFSVSTPIKRVCMLRKSSANETNKSKDRFQTHPLLKRQQTRFCRIAASKDWQEKRKSSGKQRDSMRRRLVQTPIRKRFRHRSSHSPLTKLQCRCFRMVLTVAIVFLCLNVPSHTIRLQSLIHSLLDPSYRPSELEFQLQSFLQFFYYLNFVANVFIYSACTRNFRTACVNIPWHVSATVRHLLGMCTIGKAEAASASNVYAQNDADDNSRHVEICLNEIHLSEIPPPTNKPITPPCLISQGPPTKKDTDRRRSSLAIAPA</sequence>
<dbReference type="InterPro" id="IPR052954">
    <property type="entry name" value="GPCR-Ligand_Int"/>
</dbReference>
<dbReference type="Proteomes" id="UP000735302">
    <property type="component" value="Unassembled WGS sequence"/>
</dbReference>